<evidence type="ECO:0000313" key="2">
    <source>
        <dbReference type="EMBL" id="KAK7313132.1"/>
    </source>
</evidence>
<proteinExistence type="predicted"/>
<accession>A0AAN9KBL2</accession>
<keyword evidence="1" id="KW-0472">Membrane</keyword>
<evidence type="ECO:0000313" key="3">
    <source>
        <dbReference type="Proteomes" id="UP001367508"/>
    </source>
</evidence>
<keyword evidence="1" id="KW-1133">Transmembrane helix</keyword>
<name>A0AAN9KBL2_CANGL</name>
<feature type="transmembrane region" description="Helical" evidence="1">
    <location>
        <begin position="6"/>
        <end position="24"/>
    </location>
</feature>
<dbReference type="Proteomes" id="UP001367508">
    <property type="component" value="Unassembled WGS sequence"/>
</dbReference>
<dbReference type="EMBL" id="JAYMYQ010000009">
    <property type="protein sequence ID" value="KAK7313132.1"/>
    <property type="molecule type" value="Genomic_DNA"/>
</dbReference>
<comment type="caution">
    <text evidence="2">The sequence shown here is derived from an EMBL/GenBank/DDBJ whole genome shotgun (WGS) entry which is preliminary data.</text>
</comment>
<keyword evidence="1" id="KW-0812">Transmembrane</keyword>
<dbReference type="AlphaFoldDB" id="A0AAN9KBL2"/>
<gene>
    <name evidence="2" type="ORF">VNO77_37568</name>
</gene>
<evidence type="ECO:0000256" key="1">
    <source>
        <dbReference type="SAM" id="Phobius"/>
    </source>
</evidence>
<organism evidence="2 3">
    <name type="scientific">Canavalia gladiata</name>
    <name type="common">Sword bean</name>
    <name type="synonym">Dolichos gladiatus</name>
    <dbReference type="NCBI Taxonomy" id="3824"/>
    <lineage>
        <taxon>Eukaryota</taxon>
        <taxon>Viridiplantae</taxon>
        <taxon>Streptophyta</taxon>
        <taxon>Embryophyta</taxon>
        <taxon>Tracheophyta</taxon>
        <taxon>Spermatophyta</taxon>
        <taxon>Magnoliopsida</taxon>
        <taxon>eudicotyledons</taxon>
        <taxon>Gunneridae</taxon>
        <taxon>Pentapetalae</taxon>
        <taxon>rosids</taxon>
        <taxon>fabids</taxon>
        <taxon>Fabales</taxon>
        <taxon>Fabaceae</taxon>
        <taxon>Papilionoideae</taxon>
        <taxon>50 kb inversion clade</taxon>
        <taxon>NPAAA clade</taxon>
        <taxon>indigoferoid/millettioid clade</taxon>
        <taxon>Phaseoleae</taxon>
        <taxon>Canavalia</taxon>
    </lineage>
</organism>
<protein>
    <submittedName>
        <fullName evidence="2">Uncharacterized protein</fullName>
    </submittedName>
</protein>
<keyword evidence="3" id="KW-1185">Reference proteome</keyword>
<feature type="transmembrane region" description="Helical" evidence="1">
    <location>
        <begin position="193"/>
        <end position="218"/>
    </location>
</feature>
<reference evidence="2 3" key="1">
    <citation type="submission" date="2024-01" db="EMBL/GenBank/DDBJ databases">
        <title>The genomes of 5 underutilized Papilionoideae crops provide insights into root nodulation and disease resistanc.</title>
        <authorList>
            <person name="Jiang F."/>
        </authorList>
    </citation>
    <scope>NUCLEOTIDE SEQUENCE [LARGE SCALE GENOMIC DNA]</scope>
    <source>
        <strain evidence="2">LVBAO_FW01</strain>
        <tissue evidence="2">Leaves</tissue>
    </source>
</reference>
<sequence>MYTHNKTGSLIAYVWVCGLGLCVLNPQRVRFRNLTPQNFHNIYRRLLEAIIICLRFQESSSCKHAKNLETLPGVCEGQLASKLRINNLALSYAKGTAGIPCDNFLYSSMKGEGIQTGSCGCLHALSSCSIFIPSYPPLSKLILGFNSGYQRLHDSKSKKPLNHSKQTPPAAGNLACTPMQVIRDALKPNFGSFVLYVLVLVIALLFGFSRMLILTFGLDLLS</sequence>